<dbReference type="RefSeq" id="XP_013776148.1">
    <property type="nucleotide sequence ID" value="XM_013920694.2"/>
</dbReference>
<dbReference type="PANTHER" id="PTHR22933">
    <property type="entry name" value="FI18007P1-RELATED"/>
    <property type="match status" value="1"/>
</dbReference>
<feature type="signal peptide" evidence="1">
    <location>
        <begin position="1"/>
        <end position="21"/>
    </location>
</feature>
<dbReference type="SUPFAM" id="SSF57625">
    <property type="entry name" value="Invertebrate chitin-binding proteins"/>
    <property type="match status" value="1"/>
</dbReference>
<dbReference type="PANTHER" id="PTHR22933:SF42">
    <property type="entry name" value="FI18455P1-RELATED"/>
    <property type="match status" value="1"/>
</dbReference>
<dbReference type="InterPro" id="IPR002557">
    <property type="entry name" value="Chitin-bd_dom"/>
</dbReference>
<sequence>MRYHLLILTVGVIALVPQTESQISEEYPNPPPYPTYNEVPKTNFDCKHRWGFYADPETGCQVFHLCQWSSKIAASFLCTNGTLFQQNHSQRCDYWYKVKCPTF</sequence>
<name>A0ABM1B741_LIMPO</name>
<evidence type="ECO:0000313" key="3">
    <source>
        <dbReference type="Proteomes" id="UP000694941"/>
    </source>
</evidence>
<dbReference type="Proteomes" id="UP000694941">
    <property type="component" value="Unplaced"/>
</dbReference>
<evidence type="ECO:0000259" key="2">
    <source>
        <dbReference type="PROSITE" id="PS50940"/>
    </source>
</evidence>
<organism evidence="3 4">
    <name type="scientific">Limulus polyphemus</name>
    <name type="common">Atlantic horseshoe crab</name>
    <dbReference type="NCBI Taxonomy" id="6850"/>
    <lineage>
        <taxon>Eukaryota</taxon>
        <taxon>Metazoa</taxon>
        <taxon>Ecdysozoa</taxon>
        <taxon>Arthropoda</taxon>
        <taxon>Chelicerata</taxon>
        <taxon>Merostomata</taxon>
        <taxon>Xiphosura</taxon>
        <taxon>Limulidae</taxon>
        <taxon>Limulus</taxon>
    </lineage>
</organism>
<dbReference type="PROSITE" id="PS50940">
    <property type="entry name" value="CHIT_BIND_II"/>
    <property type="match status" value="1"/>
</dbReference>
<dbReference type="InterPro" id="IPR052976">
    <property type="entry name" value="Scoloptoxin-like"/>
</dbReference>
<gene>
    <name evidence="4" type="primary">LOC106460940</name>
</gene>
<evidence type="ECO:0000256" key="1">
    <source>
        <dbReference type="SAM" id="SignalP"/>
    </source>
</evidence>
<dbReference type="Gene3D" id="2.170.140.10">
    <property type="entry name" value="Chitin binding domain"/>
    <property type="match status" value="1"/>
</dbReference>
<dbReference type="InterPro" id="IPR036508">
    <property type="entry name" value="Chitin-bd_dom_sf"/>
</dbReference>
<dbReference type="GeneID" id="106460940"/>
<feature type="chain" id="PRO_5046017902" evidence="1">
    <location>
        <begin position="22"/>
        <end position="103"/>
    </location>
</feature>
<reference evidence="4" key="1">
    <citation type="submission" date="2025-08" db="UniProtKB">
        <authorList>
            <consortium name="RefSeq"/>
        </authorList>
    </citation>
    <scope>IDENTIFICATION</scope>
    <source>
        <tissue evidence="4">Muscle</tissue>
    </source>
</reference>
<dbReference type="Pfam" id="PF01607">
    <property type="entry name" value="CBM_14"/>
    <property type="match status" value="1"/>
</dbReference>
<accession>A0ABM1B741</accession>
<keyword evidence="1" id="KW-0732">Signal</keyword>
<proteinExistence type="predicted"/>
<evidence type="ECO:0000313" key="4">
    <source>
        <dbReference type="RefSeq" id="XP_013776148.1"/>
    </source>
</evidence>
<feature type="domain" description="Chitin-binding type-2" evidence="2">
    <location>
        <begin position="43"/>
        <end position="102"/>
    </location>
</feature>
<keyword evidence="3" id="KW-1185">Reference proteome</keyword>
<protein>
    <submittedName>
        <fullName evidence="4">Uncharacterized protein LOC106460940</fullName>
    </submittedName>
</protein>